<feature type="transmembrane region" description="Helical" evidence="1">
    <location>
        <begin position="47"/>
        <end position="65"/>
    </location>
</feature>
<keyword evidence="1" id="KW-1133">Transmembrane helix</keyword>
<dbReference type="InterPro" id="IPR018701">
    <property type="entry name" value="DUF2206_membrane"/>
</dbReference>
<feature type="transmembrane region" description="Helical" evidence="1">
    <location>
        <begin position="546"/>
        <end position="567"/>
    </location>
</feature>
<feature type="transmembrane region" description="Helical" evidence="1">
    <location>
        <begin position="167"/>
        <end position="185"/>
    </location>
</feature>
<organism evidence="2 3">
    <name type="scientific">Methanobacterium bryantii</name>
    <dbReference type="NCBI Taxonomy" id="2161"/>
    <lineage>
        <taxon>Archaea</taxon>
        <taxon>Methanobacteriati</taxon>
        <taxon>Methanobacteriota</taxon>
        <taxon>Methanomada group</taxon>
        <taxon>Methanobacteria</taxon>
        <taxon>Methanobacteriales</taxon>
        <taxon>Methanobacteriaceae</taxon>
        <taxon>Methanobacterium</taxon>
    </lineage>
</organism>
<dbReference type="AlphaFoldDB" id="A0A2A2H9Y8"/>
<feature type="transmembrane region" description="Helical" evidence="1">
    <location>
        <begin position="445"/>
        <end position="465"/>
    </location>
</feature>
<feature type="transmembrane region" description="Helical" evidence="1">
    <location>
        <begin position="295"/>
        <end position="312"/>
    </location>
</feature>
<gene>
    <name evidence="2" type="ORF">ASJ80_15370</name>
</gene>
<protein>
    <recommendedName>
        <fullName evidence="4">DUF2206 domain-containing protein</fullName>
    </recommendedName>
</protein>
<feature type="transmembrane region" description="Helical" evidence="1">
    <location>
        <begin position="573"/>
        <end position="593"/>
    </location>
</feature>
<dbReference type="EMBL" id="LMVM01000001">
    <property type="protein sequence ID" value="PAV06209.1"/>
    <property type="molecule type" value="Genomic_DNA"/>
</dbReference>
<keyword evidence="3" id="KW-1185">Reference proteome</keyword>
<keyword evidence="1" id="KW-0472">Membrane</keyword>
<sequence>MYLKNPFRMKDWRIREFLSLIIAVQVVFSVFLLLDFAGLNVPIVKNIVGFIFILFVPGMLLLRLLDLDGIKHNGPVLLYTVGLSLASLMLVGFLMNTIYPLFGISKPLSFVSIFATINVLIVILCFICYKIDKGRRYKLILRNLKDMVIKKSPPNHVNVKNLMTSKVLFPLLIPFLSVLGAYMMNVYQFNILTMLMIFLIGLMALLVGIGKINSKYYSLWVFVISFSLLLHKSLITNYIWGWDVNIEYFLANQVVANSFWDQNLPMNYNSMLSVMMMVPIFSTFINTGLIWIMKIVYPFIFSLTPLGLYYVFHKQTSHRIAFFAAFFFMIQFTFYTEMVSLIRQQVAELMLVLVLMIMVNEQMDVIKRSVLAIIFGMSIVVAHYGLAYIMMFILSVSMIFLYLIDKNPVNIFKKYLARGKLVDHEKGEINTKIKRYRSIIGSSRIIITPPFVALFILFILIWDIYTSNSTIFQSFVNIGCSIIGNLYSFMDPNATQGLSLVMQQQVTPLRNLQKNFYLISQLFIAVGILALLFGKDGMKFKKEFKALSLAAFIVLMAGVFLPFFSSQMNTSRLYHMSLIILAPFCVIGIIKVFHLFKPVLRLKLFSKINRNNLFTVISIFLVVFLFFDTGFTYQILDRADVTSIALSSTCDFPKFDQREVTSGEWLQKYSYNGTDIYADKNRASVLNSMVSCMEIPVYFDLVNSTSYIFLGTVNIARNKVLISQMAGANIVINEGYRPPDEILSERFRIYDDGGSYIYGSAVRG</sequence>
<feature type="transmembrane region" description="Helical" evidence="1">
    <location>
        <begin position="371"/>
        <end position="404"/>
    </location>
</feature>
<feature type="transmembrane region" description="Helical" evidence="1">
    <location>
        <begin position="77"/>
        <end position="102"/>
    </location>
</feature>
<feature type="transmembrane region" description="Helical" evidence="1">
    <location>
        <begin position="613"/>
        <end position="636"/>
    </location>
</feature>
<accession>A0A2A2H9Y8</accession>
<reference evidence="2 3" key="1">
    <citation type="journal article" date="2017" name="BMC Genomics">
        <title>Genomic analysis of methanogenic archaea reveals a shift towards energy conservation.</title>
        <authorList>
            <person name="Gilmore S.P."/>
            <person name="Henske J.K."/>
            <person name="Sexton J.A."/>
            <person name="Solomon K.V."/>
            <person name="Seppala S."/>
            <person name="Yoo J.I."/>
            <person name="Huyett L.M."/>
            <person name="Pressman A."/>
            <person name="Cogan J.Z."/>
            <person name="Kivenson V."/>
            <person name="Peng X."/>
            <person name="Tan Y."/>
            <person name="Valentine D.L."/>
            <person name="O'Malley M.A."/>
        </authorList>
    </citation>
    <scope>NUCLEOTIDE SEQUENCE [LARGE SCALE GENOMIC DNA]</scope>
    <source>
        <strain evidence="2 3">M.o.H.</strain>
    </source>
</reference>
<keyword evidence="1" id="KW-0812">Transmembrane</keyword>
<dbReference type="Proteomes" id="UP000217784">
    <property type="component" value="Unassembled WGS sequence"/>
</dbReference>
<dbReference type="Pfam" id="PF09971">
    <property type="entry name" value="DUF2206"/>
    <property type="match status" value="1"/>
</dbReference>
<evidence type="ECO:0008006" key="4">
    <source>
        <dbReference type="Google" id="ProtNLM"/>
    </source>
</evidence>
<name>A0A2A2H9Y8_METBR</name>
<comment type="caution">
    <text evidence="2">The sequence shown here is derived from an EMBL/GenBank/DDBJ whole genome shotgun (WGS) entry which is preliminary data.</text>
</comment>
<proteinExistence type="predicted"/>
<feature type="transmembrane region" description="Helical" evidence="1">
    <location>
        <begin position="217"/>
        <end position="240"/>
    </location>
</feature>
<evidence type="ECO:0000256" key="1">
    <source>
        <dbReference type="SAM" id="Phobius"/>
    </source>
</evidence>
<feature type="transmembrane region" description="Helical" evidence="1">
    <location>
        <begin position="191"/>
        <end position="210"/>
    </location>
</feature>
<evidence type="ECO:0000313" key="3">
    <source>
        <dbReference type="Proteomes" id="UP000217784"/>
    </source>
</evidence>
<feature type="transmembrane region" description="Helical" evidence="1">
    <location>
        <begin position="318"/>
        <end position="335"/>
    </location>
</feature>
<feature type="transmembrane region" description="Helical" evidence="1">
    <location>
        <begin position="108"/>
        <end position="129"/>
    </location>
</feature>
<feature type="transmembrane region" description="Helical" evidence="1">
    <location>
        <begin position="20"/>
        <end position="41"/>
    </location>
</feature>
<evidence type="ECO:0000313" key="2">
    <source>
        <dbReference type="EMBL" id="PAV06209.1"/>
    </source>
</evidence>
<feature type="transmembrane region" description="Helical" evidence="1">
    <location>
        <begin position="516"/>
        <end position="534"/>
    </location>
</feature>